<keyword evidence="1" id="KW-0067">ATP-binding</keyword>
<protein>
    <recommendedName>
        <fullName evidence="1">ATP-dependent DNA helicase</fullName>
        <ecNumber evidence="1">5.6.2.3</ecNumber>
    </recommendedName>
</protein>
<dbReference type="Proteomes" id="UP000243499">
    <property type="component" value="Chromosome 1"/>
</dbReference>
<accession>A0A2T8KVT8</accession>
<dbReference type="GO" id="GO:0043139">
    <property type="term" value="F:5'-3' DNA helicase activity"/>
    <property type="evidence" value="ECO:0007669"/>
    <property type="project" value="UniProtKB-EC"/>
</dbReference>
<dbReference type="GO" id="GO:0000723">
    <property type="term" value="P:telomere maintenance"/>
    <property type="evidence" value="ECO:0007669"/>
    <property type="project" value="InterPro"/>
</dbReference>
<dbReference type="SUPFAM" id="SSF52540">
    <property type="entry name" value="P-loop containing nucleoside triphosphate hydrolases"/>
    <property type="match status" value="2"/>
</dbReference>
<evidence type="ECO:0000259" key="4">
    <source>
        <dbReference type="Pfam" id="PF21530"/>
    </source>
</evidence>
<dbReference type="InterPro" id="IPR025476">
    <property type="entry name" value="Helitron_helicase-like"/>
</dbReference>
<dbReference type="Pfam" id="PF05970">
    <property type="entry name" value="PIF1"/>
    <property type="match status" value="1"/>
</dbReference>
<dbReference type="GO" id="GO:0016887">
    <property type="term" value="F:ATP hydrolysis activity"/>
    <property type="evidence" value="ECO:0007669"/>
    <property type="project" value="RHEA"/>
</dbReference>
<proteinExistence type="inferred from homology"/>
<dbReference type="InterPro" id="IPR010285">
    <property type="entry name" value="DNA_helicase_pif1-like_DEAD"/>
</dbReference>
<dbReference type="EMBL" id="CM008046">
    <property type="protein sequence ID" value="PVH66291.1"/>
    <property type="molecule type" value="Genomic_DNA"/>
</dbReference>
<comment type="similarity">
    <text evidence="1">Belongs to the helicase family.</text>
</comment>
<dbReference type="PANTHER" id="PTHR10492:SF91">
    <property type="entry name" value="ATP-DEPENDENT DNA HELICASE"/>
    <property type="match status" value="1"/>
</dbReference>
<dbReference type="GO" id="GO:0006310">
    <property type="term" value="P:DNA recombination"/>
    <property type="evidence" value="ECO:0007669"/>
    <property type="project" value="UniProtKB-KW"/>
</dbReference>
<feature type="domain" description="DNA helicase Pif1-like DEAD-box helicase" evidence="2">
    <location>
        <begin position="483"/>
        <end position="687"/>
    </location>
</feature>
<comment type="catalytic activity">
    <reaction evidence="1">
        <text>ATP + H2O = ADP + phosphate + H(+)</text>
        <dbReference type="Rhea" id="RHEA:13065"/>
        <dbReference type="ChEBI" id="CHEBI:15377"/>
        <dbReference type="ChEBI" id="CHEBI:15378"/>
        <dbReference type="ChEBI" id="CHEBI:30616"/>
        <dbReference type="ChEBI" id="CHEBI:43474"/>
        <dbReference type="ChEBI" id="CHEBI:456216"/>
        <dbReference type="EC" id="5.6.2.3"/>
    </reaction>
</comment>
<keyword evidence="1" id="KW-0227">DNA damage</keyword>
<dbReference type="InterPro" id="IPR049163">
    <property type="entry name" value="Pif1-like_2B_dom"/>
</dbReference>
<dbReference type="GO" id="GO:0005524">
    <property type="term" value="F:ATP binding"/>
    <property type="evidence" value="ECO:0007669"/>
    <property type="project" value="UniProtKB-KW"/>
</dbReference>
<evidence type="ECO:0000313" key="5">
    <source>
        <dbReference type="EMBL" id="PVH66291.1"/>
    </source>
</evidence>
<dbReference type="Pfam" id="PF21530">
    <property type="entry name" value="Pif1_2B_dom"/>
    <property type="match status" value="1"/>
</dbReference>
<feature type="domain" description="DNA helicase Pif1-like 2B" evidence="4">
    <location>
        <begin position="780"/>
        <end position="812"/>
    </location>
</feature>
<reference evidence="5" key="1">
    <citation type="submission" date="2018-04" db="EMBL/GenBank/DDBJ databases">
        <title>WGS assembly of Panicum hallii.</title>
        <authorList>
            <person name="Lovell J."/>
            <person name="Jenkins J."/>
            <person name="Lowry D."/>
            <person name="Mamidi S."/>
            <person name="Sreedasyam A."/>
            <person name="Weng X."/>
            <person name="Barry K."/>
            <person name="Bonette J."/>
            <person name="Campitelli B."/>
            <person name="Daum C."/>
            <person name="Gordon S."/>
            <person name="Gould B."/>
            <person name="Lipzen A."/>
            <person name="Macqueen A."/>
            <person name="Palacio-Mejia J."/>
            <person name="Plott C."/>
            <person name="Shakirov E."/>
            <person name="Shu S."/>
            <person name="Yoshinaga Y."/>
            <person name="Zane M."/>
            <person name="Rokhsar D."/>
            <person name="Grimwood J."/>
            <person name="Schmutz J."/>
            <person name="Juenger T."/>
        </authorList>
    </citation>
    <scope>NUCLEOTIDE SEQUENCE [LARGE SCALE GENOMIC DNA]</scope>
    <source>
        <strain evidence="5">FIL2</strain>
    </source>
</reference>
<dbReference type="InterPro" id="IPR027417">
    <property type="entry name" value="P-loop_NTPase"/>
</dbReference>
<evidence type="ECO:0000256" key="1">
    <source>
        <dbReference type="RuleBase" id="RU363044"/>
    </source>
</evidence>
<keyword evidence="1" id="KW-0234">DNA repair</keyword>
<gene>
    <name evidence="5" type="ORF">PAHAL_1G196500</name>
</gene>
<dbReference type="Gene3D" id="3.40.50.300">
    <property type="entry name" value="P-loop containing nucleotide triphosphate hydrolases"/>
    <property type="match status" value="1"/>
</dbReference>
<keyword evidence="1" id="KW-0547">Nucleotide-binding</keyword>
<keyword evidence="1" id="KW-0347">Helicase</keyword>
<organism evidence="5">
    <name type="scientific">Panicum hallii</name>
    <dbReference type="NCBI Taxonomy" id="206008"/>
    <lineage>
        <taxon>Eukaryota</taxon>
        <taxon>Viridiplantae</taxon>
        <taxon>Streptophyta</taxon>
        <taxon>Embryophyta</taxon>
        <taxon>Tracheophyta</taxon>
        <taxon>Spermatophyta</taxon>
        <taxon>Magnoliopsida</taxon>
        <taxon>Liliopsida</taxon>
        <taxon>Poales</taxon>
        <taxon>Poaceae</taxon>
        <taxon>PACMAD clade</taxon>
        <taxon>Panicoideae</taxon>
        <taxon>Panicodae</taxon>
        <taxon>Paniceae</taxon>
        <taxon>Panicinae</taxon>
        <taxon>Panicum</taxon>
        <taxon>Panicum sect. Panicum</taxon>
    </lineage>
</organism>
<evidence type="ECO:0000259" key="2">
    <source>
        <dbReference type="Pfam" id="PF05970"/>
    </source>
</evidence>
<feature type="domain" description="Helitron helicase-like" evidence="3">
    <location>
        <begin position="26"/>
        <end position="166"/>
    </location>
</feature>
<dbReference type="Gramene" id="PVH66291">
    <property type="protein sequence ID" value="PVH66291"/>
    <property type="gene ID" value="PAHAL_1G196500"/>
</dbReference>
<dbReference type="GO" id="GO:0006281">
    <property type="term" value="P:DNA repair"/>
    <property type="evidence" value="ECO:0007669"/>
    <property type="project" value="UniProtKB-KW"/>
</dbReference>
<comment type="cofactor">
    <cofactor evidence="1">
        <name>Mg(2+)</name>
        <dbReference type="ChEBI" id="CHEBI:18420"/>
    </cofactor>
</comment>
<dbReference type="AlphaFoldDB" id="A0A2T8KVT8"/>
<keyword evidence="1" id="KW-0378">Hydrolase</keyword>
<dbReference type="Pfam" id="PF14214">
    <property type="entry name" value="Helitron_like_N"/>
    <property type="match status" value="1"/>
</dbReference>
<dbReference type="PANTHER" id="PTHR10492">
    <property type="match status" value="1"/>
</dbReference>
<name>A0A2T8KVT8_9POAL</name>
<evidence type="ECO:0000259" key="3">
    <source>
        <dbReference type="Pfam" id="PF14214"/>
    </source>
</evidence>
<keyword evidence="1" id="KW-0233">DNA recombination</keyword>
<sequence>MNEQSENEDNPDDELDDIAGGGSRRHVIVRYRLFQQFVVDIYVKVESMHLDWYAKLAHQAISRADLYQDGLRVVLSKDFPGSDRDVQSRFVDAMTLVTWYGRPDFLFAELLLGQTPQDRPDVVARVYHAKILDLQDFLIKHLGKVAAWAHVTEFQKRGLPHEHFLLVMEPGSKLKSPNEFDKYISAELPDKKKYPELHNLVCKHMMHGPCGVLNKDCPCMVDGECRFRYPCQFSETTQQGKDSYPKYRRWEDGQKEKVRNEWLDNRWVVPYSPVLLMRYNCHINVEICCSIKSVKLYAFKLYSMSPPVLQMQVHLEGMHMVAYKSTDDLSNVVQSEKSQRSMLTEYFKVNRSNPTARKYLYTEFPKHFTWNKSKKSCEVTGLVESHKSLDDCLTELATFKMPCSLWRLFATIMVFCEYDFRHTCDNSSRVEQMVLRDISYHLTSIGKDITHYGLLELHETGVELTEEQNLGFDEDHLNIVETLNVEQMAGYEEILDHVLKNKGQVFFVNGPGGTGKTYLYKALIAKVRSMDLIAVATATSGIAASIMPGGRTAHSRFKIPIKLSGNTMRSFTKQSGTTEWLRRASLIIWDEVAMTKRQAVEAHDRSLRDIMGCDKPFGGKVMLFGGDFRQVLPVVPHGTRAQITDATLLRSYIWESVRRIRLTQNMRAQSDTWFADYLLRIGNGMEEAFEDDYMWLPDDILIQNPPQDDSIDILVDRVFPDLVDNCTSATCMREHAILSTRNGHVDAVSALMIDRFPWKHKVFYSFDSADDDSCNNYPLDFLNSITPNGRAPHELKVKKNCPIILLRNLDPHNACREKGVHTEDTNVIVRRPHSTFQV</sequence>
<dbReference type="EC" id="5.6.2.3" evidence="1"/>